<dbReference type="Proteomes" id="UP000177281">
    <property type="component" value="Unassembled WGS sequence"/>
</dbReference>
<protein>
    <recommendedName>
        <fullName evidence="4">PPM-type phosphatase domain-containing protein</fullName>
    </recommendedName>
</protein>
<comment type="caution">
    <text evidence="2">The sequence shown here is derived from an EMBL/GenBank/DDBJ whole genome shotgun (WGS) entry which is preliminary data.</text>
</comment>
<name>A0A1F5PXF4_9BACT</name>
<accession>A0A1F5PXF4</accession>
<dbReference type="Gene3D" id="2.120.10.30">
    <property type="entry name" value="TolB, C-terminal domain"/>
    <property type="match status" value="1"/>
</dbReference>
<evidence type="ECO:0000313" key="2">
    <source>
        <dbReference type="EMBL" id="OGE94621.1"/>
    </source>
</evidence>
<keyword evidence="1" id="KW-1133">Transmembrane helix</keyword>
<keyword evidence="1" id="KW-0812">Transmembrane</keyword>
<evidence type="ECO:0008006" key="4">
    <source>
        <dbReference type="Google" id="ProtNLM"/>
    </source>
</evidence>
<dbReference type="AlphaFoldDB" id="A0A1F5PXF4"/>
<reference evidence="2 3" key="1">
    <citation type="journal article" date="2016" name="Nat. Commun.">
        <title>Thousands of microbial genomes shed light on interconnected biogeochemical processes in an aquifer system.</title>
        <authorList>
            <person name="Anantharaman K."/>
            <person name="Brown C.T."/>
            <person name="Hug L.A."/>
            <person name="Sharon I."/>
            <person name="Castelle C.J."/>
            <person name="Probst A.J."/>
            <person name="Thomas B.C."/>
            <person name="Singh A."/>
            <person name="Wilkins M.J."/>
            <person name="Karaoz U."/>
            <person name="Brodie E.L."/>
            <person name="Williams K.H."/>
            <person name="Hubbard S.S."/>
            <person name="Banfield J.F."/>
        </authorList>
    </citation>
    <scope>NUCLEOTIDE SEQUENCE [LARGE SCALE GENOMIC DNA]</scope>
</reference>
<dbReference type="SUPFAM" id="SSF81606">
    <property type="entry name" value="PP2C-like"/>
    <property type="match status" value="1"/>
</dbReference>
<gene>
    <name evidence="2" type="ORF">A3B10_00510</name>
</gene>
<organism evidence="2 3">
    <name type="scientific">Candidatus Doudnabacteria bacterium RIFCSPLOWO2_01_FULL_44_21</name>
    <dbReference type="NCBI Taxonomy" id="1817841"/>
    <lineage>
        <taxon>Bacteria</taxon>
        <taxon>Candidatus Doudnaibacteriota</taxon>
    </lineage>
</organism>
<dbReference type="EMBL" id="MFFB01000012">
    <property type="protein sequence ID" value="OGE94621.1"/>
    <property type="molecule type" value="Genomic_DNA"/>
</dbReference>
<dbReference type="InterPro" id="IPR036457">
    <property type="entry name" value="PPM-type-like_dom_sf"/>
</dbReference>
<keyword evidence="1" id="KW-0472">Membrane</keyword>
<feature type="transmembrane region" description="Helical" evidence="1">
    <location>
        <begin position="296"/>
        <end position="317"/>
    </location>
</feature>
<dbReference type="InterPro" id="IPR011042">
    <property type="entry name" value="6-blade_b-propeller_TolB-like"/>
</dbReference>
<dbReference type="STRING" id="1817841.A3B10_00510"/>
<sequence>MLEFMAKLETQIDQIYLLHPEARKTSLILYDEDLTGAHHLFVLAELRELKKKTDEADLKRITEIILVSFRSQKRLSAENLFEAALSQINQNLADLAHEGRKSWVGKFSCLIALKSGENIFVANSGPTSAWLKRKSELLEILGLEKLGIHPIKMFQNFTQGKILGDDSIILTTSNIFNYISLELFGKILNQFPPSEVCQKISKILQDAAGADQAFATFFLYFGKKREFAPLETIPSSSYLPSPEELEPVAQTPMKFFEIFSRIRLPKFNFRLPQIPKFNKPNIPLNFFNKLSTAGKFFFISFSIFLILFLINLSLYGFKLRSQRVAERIEAQVEILSDDIASAQSALIYKDEEQAFKFLIKAEDDYKQLLELAPNRASEFSAKFEQLHNQVNKTSVVDNPSLYAEFKRHPVYLAKNPSGFLLSGTDSNSLTNFDGTNNDYFLLNSLDQPITSISYWQSVGVAVSLNDKIYRINEALKQFELMLSLGGSEIIRMKTYNNILYALDKKNQQLLRVVASKGKFTTQLSKNGLDATTRDFAIDTNRDVYFLQPDKIVKASGINFQAFPLPFMSEPITNATRIFIGSSLYILEPNKKRVVIISKAGNLINQIAFPTTQTPLDLFVDEAQRNLFLLDDNLLYRITF</sequence>
<evidence type="ECO:0000313" key="3">
    <source>
        <dbReference type="Proteomes" id="UP000177281"/>
    </source>
</evidence>
<evidence type="ECO:0000256" key="1">
    <source>
        <dbReference type="SAM" id="Phobius"/>
    </source>
</evidence>
<proteinExistence type="predicted"/>
<dbReference type="SUPFAM" id="SSF63825">
    <property type="entry name" value="YWTD domain"/>
    <property type="match status" value="1"/>
</dbReference>